<accession>A0A7T7HHJ7</accession>
<protein>
    <submittedName>
        <fullName evidence="2">Uncharacterized protein</fullName>
    </submittedName>
</protein>
<proteinExistence type="predicted"/>
<dbReference type="KEGG" id="mlut:JET14_13470"/>
<dbReference type="AlphaFoldDB" id="A0A7T7HHJ7"/>
<organism evidence="2 3">
    <name type="scientific">Martelella lutilitoris</name>
    <dbReference type="NCBI Taxonomy" id="2583532"/>
    <lineage>
        <taxon>Bacteria</taxon>
        <taxon>Pseudomonadati</taxon>
        <taxon>Pseudomonadota</taxon>
        <taxon>Alphaproteobacteria</taxon>
        <taxon>Hyphomicrobiales</taxon>
        <taxon>Aurantimonadaceae</taxon>
        <taxon>Martelella</taxon>
    </lineage>
</organism>
<reference evidence="2 3" key="1">
    <citation type="submission" date="2020-12" db="EMBL/GenBank/DDBJ databases">
        <authorList>
            <person name="Zheng R.K."/>
            <person name="Sun C.M."/>
        </authorList>
    </citation>
    <scope>NUCLEOTIDE SEQUENCE [LARGE SCALE GENOMIC DNA]</scope>
    <source>
        <strain evidence="2 3">ZRK001</strain>
    </source>
</reference>
<dbReference type="RefSeq" id="WP_200334176.1">
    <property type="nucleotide sequence ID" value="NZ_CP066786.1"/>
</dbReference>
<evidence type="ECO:0000313" key="2">
    <source>
        <dbReference type="EMBL" id="QQM29333.1"/>
    </source>
</evidence>
<feature type="region of interest" description="Disordered" evidence="1">
    <location>
        <begin position="1"/>
        <end position="20"/>
    </location>
</feature>
<evidence type="ECO:0000313" key="3">
    <source>
        <dbReference type="Proteomes" id="UP000596083"/>
    </source>
</evidence>
<dbReference type="EMBL" id="CP066786">
    <property type="protein sequence ID" value="QQM29333.1"/>
    <property type="molecule type" value="Genomic_DNA"/>
</dbReference>
<dbReference type="Proteomes" id="UP000596083">
    <property type="component" value="Chromosome"/>
</dbReference>
<name>A0A7T7HHJ7_9HYPH</name>
<sequence length="166" mass="18274">MSLIQDIKQDRENGTPPSAGNWFWDGGRDMLALVTKSAGRRYVMDFVRKGMKSAQPRFQIAGIMYGAIDHLTQYEVGDGIARGQKSADDDASVYRMDIKGVDHPDARRLARVPEMEAAILEMHEALKLQEELSQIGLLQAPVGFIDKVTAARRAILAKIEGTGDAS</sequence>
<gene>
    <name evidence="2" type="ORF">JET14_13470</name>
</gene>
<evidence type="ECO:0000256" key="1">
    <source>
        <dbReference type="SAM" id="MobiDB-lite"/>
    </source>
</evidence>